<dbReference type="PROSITE" id="PS50985">
    <property type="entry name" value="GRAS"/>
    <property type="match status" value="1"/>
</dbReference>
<keyword evidence="7" id="KW-1133">Transmembrane helix</keyword>
<dbReference type="Pfam" id="PF25996">
    <property type="entry name" value="HTH_CLF_N"/>
    <property type="match status" value="1"/>
</dbReference>
<feature type="region of interest" description="Disordered" evidence="6">
    <location>
        <begin position="1356"/>
        <end position="1386"/>
    </location>
</feature>
<dbReference type="PANTHER" id="PTHR45747:SF14">
    <property type="entry name" value="HISTONE-LYSINE N-METHYLTRANSFERASE EZA1"/>
    <property type="match status" value="1"/>
</dbReference>
<feature type="transmembrane region" description="Helical" evidence="7">
    <location>
        <begin position="115"/>
        <end position="141"/>
    </location>
</feature>
<gene>
    <name evidence="9" type="ORF">SVIM_LOCUS430645</name>
</gene>
<dbReference type="SMART" id="SM00317">
    <property type="entry name" value="SET"/>
    <property type="match status" value="1"/>
</dbReference>
<feature type="region of interest" description="SAW" evidence="5">
    <location>
        <begin position="530"/>
        <end position="631"/>
    </location>
</feature>
<feature type="transmembrane region" description="Helical" evidence="7">
    <location>
        <begin position="21"/>
        <end position="41"/>
    </location>
</feature>
<protein>
    <recommendedName>
        <fullName evidence="8">SET domain-containing protein</fullName>
    </recommendedName>
</protein>
<dbReference type="GO" id="GO:0003682">
    <property type="term" value="F:chromatin binding"/>
    <property type="evidence" value="ECO:0007669"/>
    <property type="project" value="TreeGrafter"/>
</dbReference>
<feature type="compositionally biased region" description="Basic and acidic residues" evidence="6">
    <location>
        <begin position="275"/>
        <end position="295"/>
    </location>
</feature>
<evidence type="ECO:0000256" key="6">
    <source>
        <dbReference type="SAM" id="MobiDB-lite"/>
    </source>
</evidence>
<feature type="transmembrane region" description="Helical" evidence="7">
    <location>
        <begin position="76"/>
        <end position="94"/>
    </location>
</feature>
<feature type="region of interest" description="Leucine repeat II (LRII)" evidence="5">
    <location>
        <begin position="396"/>
        <end position="428"/>
    </location>
</feature>
<dbReference type="Pfam" id="PF00856">
    <property type="entry name" value="SET"/>
    <property type="match status" value="1"/>
</dbReference>
<keyword evidence="2" id="KW-0805">Transcription regulation</keyword>
<dbReference type="InterPro" id="IPR005202">
    <property type="entry name" value="TF_GRAS"/>
</dbReference>
<evidence type="ECO:0000256" key="1">
    <source>
        <dbReference type="ARBA" id="ARBA00004123"/>
    </source>
</evidence>
<evidence type="ECO:0000256" key="4">
    <source>
        <dbReference type="ARBA" id="ARBA00023242"/>
    </source>
</evidence>
<reference evidence="9" key="1">
    <citation type="submission" date="2019-03" db="EMBL/GenBank/DDBJ databases">
        <authorList>
            <person name="Mank J."/>
            <person name="Almeida P."/>
        </authorList>
    </citation>
    <scope>NUCLEOTIDE SEQUENCE</scope>
    <source>
        <strain evidence="9">78183</strain>
    </source>
</reference>
<dbReference type="InterPro" id="IPR046341">
    <property type="entry name" value="SET_dom_sf"/>
</dbReference>
<comment type="caution">
    <text evidence="5">Lacks conserved residue(s) required for the propagation of feature annotation.</text>
</comment>
<keyword evidence="3" id="KW-0804">Transcription</keyword>
<dbReference type="Gene3D" id="2.170.270.10">
    <property type="entry name" value="SET domain"/>
    <property type="match status" value="1"/>
</dbReference>
<proteinExistence type="inferred from homology"/>
<evidence type="ECO:0000256" key="2">
    <source>
        <dbReference type="ARBA" id="ARBA00023015"/>
    </source>
</evidence>
<feature type="region of interest" description="Disordered" evidence="6">
    <location>
        <begin position="275"/>
        <end position="298"/>
    </location>
</feature>
<dbReference type="EMBL" id="CAADRP010002007">
    <property type="protein sequence ID" value="VFU58821.1"/>
    <property type="molecule type" value="Genomic_DNA"/>
</dbReference>
<accession>A0A6N2MWE6</accession>
<dbReference type="GO" id="GO:0031519">
    <property type="term" value="C:PcG protein complex"/>
    <property type="evidence" value="ECO:0007669"/>
    <property type="project" value="InterPro"/>
</dbReference>
<dbReference type="InterPro" id="IPR058609">
    <property type="entry name" value="HTH_CLF-like"/>
</dbReference>
<evidence type="ECO:0000259" key="8">
    <source>
        <dbReference type="PROSITE" id="PS50280"/>
    </source>
</evidence>
<dbReference type="GO" id="GO:0046976">
    <property type="term" value="F:histone H3K27 methyltransferase activity"/>
    <property type="evidence" value="ECO:0007669"/>
    <property type="project" value="TreeGrafter"/>
</dbReference>
<feature type="compositionally biased region" description="Basic and acidic residues" evidence="6">
    <location>
        <begin position="1363"/>
        <end position="1373"/>
    </location>
</feature>
<dbReference type="InterPro" id="IPR025778">
    <property type="entry name" value="Hist-Lys_N-MeTrfase_plant"/>
</dbReference>
<keyword evidence="4" id="KW-0539">Nucleus</keyword>
<dbReference type="CDD" id="cd00167">
    <property type="entry name" value="SANT"/>
    <property type="match status" value="1"/>
</dbReference>
<dbReference type="GO" id="GO:0031507">
    <property type="term" value="P:heterochromatin formation"/>
    <property type="evidence" value="ECO:0007669"/>
    <property type="project" value="TreeGrafter"/>
</dbReference>
<organism evidence="9">
    <name type="scientific">Salix viminalis</name>
    <name type="common">Common osier</name>
    <name type="synonym">Basket willow</name>
    <dbReference type="NCBI Taxonomy" id="40686"/>
    <lineage>
        <taxon>Eukaryota</taxon>
        <taxon>Viridiplantae</taxon>
        <taxon>Streptophyta</taxon>
        <taxon>Embryophyta</taxon>
        <taxon>Tracheophyta</taxon>
        <taxon>Spermatophyta</taxon>
        <taxon>Magnoliopsida</taxon>
        <taxon>eudicotyledons</taxon>
        <taxon>Gunneridae</taxon>
        <taxon>Pentapetalae</taxon>
        <taxon>rosids</taxon>
        <taxon>fabids</taxon>
        <taxon>Malpighiales</taxon>
        <taxon>Salicaceae</taxon>
        <taxon>Saliceae</taxon>
        <taxon>Salix</taxon>
    </lineage>
</organism>
<dbReference type="PROSITE" id="PS51576">
    <property type="entry name" value="SAM_MT43_EZ"/>
    <property type="match status" value="1"/>
</dbReference>
<keyword evidence="7" id="KW-0472">Membrane</keyword>
<evidence type="ECO:0000256" key="7">
    <source>
        <dbReference type="SAM" id="Phobius"/>
    </source>
</evidence>
<keyword evidence="7" id="KW-0812">Transmembrane</keyword>
<dbReference type="Pfam" id="PF03514">
    <property type="entry name" value="GRAS"/>
    <property type="match status" value="1"/>
</dbReference>
<dbReference type="InterPro" id="IPR001214">
    <property type="entry name" value="SET_dom"/>
</dbReference>
<comment type="similarity">
    <text evidence="5">Belongs to the GRAS family.</text>
</comment>
<name>A0A6N2MWE6_SALVM</name>
<dbReference type="PANTHER" id="PTHR45747">
    <property type="entry name" value="HISTONE-LYSINE N-METHYLTRANSFERASE E(Z)"/>
    <property type="match status" value="1"/>
</dbReference>
<sequence>MAWLKKAVKLQLGCAILREPFHVLTITLLSLLLPLSFLLLARLSSYSYLLTIITSDPVQKPPSSFITSLFLSVNPAILYFIVSIVSVSTLIHGLTGRITPLSRESTGAIYRPGMYTAWILLCTLQVCVGLGIEGSIAAGMFDGSGFDIQRSLLSRVMFFLGLHETLIQWSRTVVKPVVDDAIFGAARDEKWEQRVILALSHGTLWWWRLRNEVESLVFSAEAKIVLSMDLGAADLVGWWLYYLTVTIGTVRLVKGLIWVGVILLCKRVRRRNSTETRELDGSDKHQRNQSRKSESLRTLSNMWDQEVECEPARQAMNSLRESKETKAPINQIMQLTAIQTMKENVGSARKIHLIDLEIWSGVQWTALMQALADRQRRLDRLKITAVGLRGIQMIEETGKRLETFAKSMNLPFMFKPVEVSCMSEIKEELFETAADETVVVIAHMILRTMLSRPACLQNLMGVIKIINPSLMIVGEVEANHISPTFVNRFNEALFFYGAYFDRIETCLEQSTEHGTITEAIFSEGIENMVAREGTDRGARNNGNCLIVGWEGAPLRSLSAWKFSRERPWRSFKPDGEPSNNGIGNLTCKMNQLKKQIQAERVVSIKDKVERNRRKLLADVSKLKLATSRTFMGQNGASKMISVRIGAPLCKYSGFAQGSGDKDLINGHEVVVATSTKLLFVEKIPPYTTWIFLDKNQRMAEDQSVVGRRRIYYDQHGSEALVCSDSEEEIEPEEENHEFSEGEDRILWMVFQEHGLAEEVLNIVSQFIGVGTSEIQERCRTLVEKYSNDQNVKDSINSVCERGISLEKSLGAALDSFDNLFCRRCLLFDCRLHGCSQTLINPSEKQSFWAEHEDDRKPCSDQCSLQLRVVKDLPESSVNNPLHRTETATSAEAKMTAAASDAEEPSRVDLMIDERCISENEINVISEAICNLEPASGALNLDISAMVIHNQEDMRKRKVSQCTDIASDDSSKFPDDTQDFHKKQKILLHLDVAAEGKSSPDCGSTAKKATDQIEFQMTTKKTTNVSFEIAYSGTEENIGFGSKDAFEAPETKLSSSIERQVEGVLKMSEWKPIEKELYLKGVEIFGKNSCLIARNLLSGLRTCIEVFSYMRESGAMMPHRSVAPRSFLEDSGKSDIDCAICQQDHVYFVGGEEHGNLNILGSLLFIHHFGKELLMAKISPVSSIHLVDASQCVENSALVCIMALAVRNIVGARKVAKIASEDATVQRANAEVDNAHALLLDANVTQMFVGIVGCGDGLLGEPPKRGDCQCGNMRLLLRQQQRILLAKSDVAGWGAFLKFVLDAYRKGDKLKFANHSSNPNCYAKVMLVAGDHRVGIFANERIEASEELFYDYRYGPDQTPAWARKPEGSKRDDSTISQGRAKKHQSH</sequence>
<dbReference type="SUPFAM" id="SSF82199">
    <property type="entry name" value="SET domain"/>
    <property type="match status" value="1"/>
</dbReference>
<feature type="domain" description="SET" evidence="8">
    <location>
        <begin position="1074"/>
        <end position="1352"/>
    </location>
</feature>
<dbReference type="InterPro" id="IPR045318">
    <property type="entry name" value="EZH1/2-like"/>
</dbReference>
<comment type="subcellular location">
    <subcellularLocation>
        <location evidence="1">Nucleus</location>
    </subcellularLocation>
</comment>
<dbReference type="InterPro" id="IPR001005">
    <property type="entry name" value="SANT/Myb"/>
</dbReference>
<dbReference type="SMART" id="SM00717">
    <property type="entry name" value="SANT"/>
    <property type="match status" value="1"/>
</dbReference>
<evidence type="ECO:0000313" key="9">
    <source>
        <dbReference type="EMBL" id="VFU58821.1"/>
    </source>
</evidence>
<evidence type="ECO:0000256" key="5">
    <source>
        <dbReference type="PROSITE-ProRule" id="PRU01191"/>
    </source>
</evidence>
<evidence type="ECO:0000256" key="3">
    <source>
        <dbReference type="ARBA" id="ARBA00023163"/>
    </source>
</evidence>
<dbReference type="PROSITE" id="PS50280">
    <property type="entry name" value="SET"/>
    <property type="match status" value="1"/>
</dbReference>